<keyword evidence="3" id="KW-1185">Reference proteome</keyword>
<reference evidence="2 3" key="1">
    <citation type="submission" date="2022-05" db="EMBL/GenBank/DDBJ databases">
        <title>Novel Pseudomonas spp. Isolated from a Rainbow Trout Aquaculture Facility.</title>
        <authorList>
            <person name="Testerman T."/>
            <person name="Graf J."/>
        </authorList>
    </citation>
    <scope>NUCLEOTIDE SEQUENCE [LARGE SCALE GENOMIC DNA]</scope>
    <source>
        <strain evidence="2 3">ID357</strain>
    </source>
</reference>
<evidence type="ECO:0000256" key="1">
    <source>
        <dbReference type="SAM" id="MobiDB-lite"/>
    </source>
</evidence>
<dbReference type="RefSeq" id="WP_273923655.1">
    <property type="nucleotide sequence ID" value="NZ_JAMDGR010000015.1"/>
</dbReference>
<evidence type="ECO:0000313" key="2">
    <source>
        <dbReference type="EMBL" id="MDD1150374.1"/>
    </source>
</evidence>
<dbReference type="InterPro" id="IPR010982">
    <property type="entry name" value="Lambda_DNA-bd_dom_sf"/>
</dbReference>
<evidence type="ECO:0000313" key="3">
    <source>
        <dbReference type="Proteomes" id="UP001217610"/>
    </source>
</evidence>
<protein>
    <submittedName>
        <fullName evidence="2">Helix-turn-helix domain-containing protein</fullName>
    </submittedName>
</protein>
<feature type="region of interest" description="Disordered" evidence="1">
    <location>
        <begin position="72"/>
        <end position="92"/>
    </location>
</feature>
<dbReference type="Gene3D" id="1.10.260.40">
    <property type="entry name" value="lambda repressor-like DNA-binding domains"/>
    <property type="match status" value="1"/>
</dbReference>
<sequence>MSPIERLVAFFGGQTKTATALGVSQAAVSHWVSGAHSMSAAKAFLAEDLTKGAVTARELASPTLNETIRPTDIVRQTGNPPVQTSSTAQASA</sequence>
<dbReference type="Proteomes" id="UP001217610">
    <property type="component" value="Unassembled WGS sequence"/>
</dbReference>
<comment type="caution">
    <text evidence="2">The sequence shown here is derived from an EMBL/GenBank/DDBJ whole genome shotgun (WGS) entry which is preliminary data.</text>
</comment>
<dbReference type="SUPFAM" id="SSF47413">
    <property type="entry name" value="lambda repressor-like DNA-binding domains"/>
    <property type="match status" value="1"/>
</dbReference>
<gene>
    <name evidence="2" type="ORF">M5G25_19020</name>
</gene>
<dbReference type="InterPro" id="IPR031856">
    <property type="entry name" value="YdaS_toxin-like"/>
</dbReference>
<organism evidence="2 3">
    <name type="scientific">Pseudomonas idahonensis</name>
    <dbReference type="NCBI Taxonomy" id="2942628"/>
    <lineage>
        <taxon>Bacteria</taxon>
        <taxon>Pseudomonadati</taxon>
        <taxon>Pseudomonadota</taxon>
        <taxon>Gammaproteobacteria</taxon>
        <taxon>Pseudomonadales</taxon>
        <taxon>Pseudomonadaceae</taxon>
        <taxon>Pseudomonas</taxon>
    </lineage>
</organism>
<accession>A0ABT5Q843</accession>
<name>A0ABT5Q843_9PSED</name>
<dbReference type="Pfam" id="PF15943">
    <property type="entry name" value="YdaS_toxin"/>
    <property type="match status" value="1"/>
</dbReference>
<proteinExistence type="predicted"/>
<dbReference type="EMBL" id="JAMDGR010000015">
    <property type="protein sequence ID" value="MDD1150374.1"/>
    <property type="molecule type" value="Genomic_DNA"/>
</dbReference>